<evidence type="ECO:0000313" key="10">
    <source>
        <dbReference type="EMBL" id="VTP66911.1"/>
    </source>
</evidence>
<dbReference type="PANTHER" id="PTHR43271:SF2">
    <property type="entry name" value="BLL2771 PROTEIN"/>
    <property type="match status" value="1"/>
</dbReference>
<comment type="subcellular location">
    <subcellularLocation>
        <location evidence="1">Cell membrane</location>
        <topology evidence="1">Multi-pass membrane protein</topology>
    </subcellularLocation>
</comment>
<evidence type="ECO:0000256" key="2">
    <source>
        <dbReference type="ARBA" id="ARBA00008335"/>
    </source>
</evidence>
<dbReference type="InterPro" id="IPR036259">
    <property type="entry name" value="MFS_trans_sf"/>
</dbReference>
<evidence type="ECO:0000256" key="1">
    <source>
        <dbReference type="ARBA" id="ARBA00004651"/>
    </source>
</evidence>
<dbReference type="GeneID" id="61762694"/>
<proteinExistence type="inferred from homology"/>
<dbReference type="PANTHER" id="PTHR43271">
    <property type="entry name" value="BLL2771 PROTEIN"/>
    <property type="match status" value="1"/>
</dbReference>
<evidence type="ECO:0000313" key="11">
    <source>
        <dbReference type="Proteomes" id="UP000307968"/>
    </source>
</evidence>
<gene>
    <name evidence="10" type="primary">hsrA_4</name>
    <name evidence="10" type="ORF">NCTC12971_04842</name>
</gene>
<dbReference type="EMBL" id="LR590463">
    <property type="protein sequence ID" value="VTP66911.1"/>
    <property type="molecule type" value="Genomic_DNA"/>
</dbReference>
<feature type="transmembrane region" description="Helical" evidence="8">
    <location>
        <begin position="157"/>
        <end position="179"/>
    </location>
</feature>
<feature type="transmembrane region" description="Helical" evidence="8">
    <location>
        <begin position="323"/>
        <end position="343"/>
    </location>
</feature>
<keyword evidence="5 8" id="KW-0812">Transmembrane</keyword>
<evidence type="ECO:0000256" key="8">
    <source>
        <dbReference type="SAM" id="Phobius"/>
    </source>
</evidence>
<dbReference type="SUPFAM" id="SSF103473">
    <property type="entry name" value="MFS general substrate transporter"/>
    <property type="match status" value="1"/>
</dbReference>
<keyword evidence="6 8" id="KW-1133">Transmembrane helix</keyword>
<feature type="transmembrane region" description="Helical" evidence="8">
    <location>
        <begin position="99"/>
        <end position="118"/>
    </location>
</feature>
<evidence type="ECO:0000256" key="7">
    <source>
        <dbReference type="ARBA" id="ARBA00023136"/>
    </source>
</evidence>
<keyword evidence="3" id="KW-0813">Transport</keyword>
<feature type="transmembrane region" description="Helical" evidence="8">
    <location>
        <begin position="235"/>
        <end position="256"/>
    </location>
</feature>
<feature type="transmembrane region" description="Helical" evidence="8">
    <location>
        <begin position="67"/>
        <end position="87"/>
    </location>
</feature>
<dbReference type="Proteomes" id="UP000307968">
    <property type="component" value="Chromosome"/>
</dbReference>
<dbReference type="GO" id="GO:0005886">
    <property type="term" value="C:plasma membrane"/>
    <property type="evidence" value="ECO:0007669"/>
    <property type="project" value="UniProtKB-SubCell"/>
</dbReference>
<feature type="transmembrane region" description="Helical" evidence="8">
    <location>
        <begin position="124"/>
        <end position="145"/>
    </location>
</feature>
<dbReference type="GO" id="GO:0022857">
    <property type="term" value="F:transmembrane transporter activity"/>
    <property type="evidence" value="ECO:0007669"/>
    <property type="project" value="InterPro"/>
</dbReference>
<evidence type="ECO:0000256" key="3">
    <source>
        <dbReference type="ARBA" id="ARBA00022448"/>
    </source>
</evidence>
<dbReference type="PROSITE" id="PS50850">
    <property type="entry name" value="MFS"/>
    <property type="match status" value="1"/>
</dbReference>
<feature type="transmembrane region" description="Helical" evidence="8">
    <location>
        <begin position="385"/>
        <end position="409"/>
    </location>
</feature>
<keyword evidence="7 8" id="KW-0472">Membrane</keyword>
<protein>
    <submittedName>
        <fullName evidence="10">High-copy suppressor of rspA</fullName>
    </submittedName>
</protein>
<comment type="similarity">
    <text evidence="2">Belongs to the major facilitator superfamily.</text>
</comment>
<evidence type="ECO:0000256" key="5">
    <source>
        <dbReference type="ARBA" id="ARBA00022692"/>
    </source>
</evidence>
<dbReference type="Gene3D" id="1.20.1250.20">
    <property type="entry name" value="MFS general substrate transporter like domains"/>
    <property type="match status" value="1"/>
</dbReference>
<evidence type="ECO:0000259" key="9">
    <source>
        <dbReference type="PROSITE" id="PS50850"/>
    </source>
</evidence>
<name>A0A4U9HTR6_SERRU</name>
<accession>A0A4U9HTR6</accession>
<feature type="transmembrane region" description="Helical" evidence="8">
    <location>
        <begin position="271"/>
        <end position="292"/>
    </location>
</feature>
<feature type="transmembrane region" description="Helical" evidence="8">
    <location>
        <begin position="299"/>
        <end position="317"/>
    </location>
</feature>
<reference evidence="10 11" key="1">
    <citation type="submission" date="2019-05" db="EMBL/GenBank/DDBJ databases">
        <authorList>
            <consortium name="Pathogen Informatics"/>
        </authorList>
    </citation>
    <scope>NUCLEOTIDE SEQUENCE [LARGE SCALE GENOMIC DNA]</scope>
    <source>
        <strain evidence="10 11">NCTC12971</strain>
    </source>
</reference>
<feature type="transmembrane region" description="Helical" evidence="8">
    <location>
        <begin position="185"/>
        <end position="207"/>
    </location>
</feature>
<feature type="domain" description="Major facilitator superfamily (MFS) profile" evidence="9">
    <location>
        <begin position="31"/>
        <end position="413"/>
    </location>
</feature>
<dbReference type="InterPro" id="IPR011701">
    <property type="entry name" value="MFS"/>
</dbReference>
<evidence type="ECO:0000256" key="6">
    <source>
        <dbReference type="ARBA" id="ARBA00022989"/>
    </source>
</evidence>
<evidence type="ECO:0000256" key="4">
    <source>
        <dbReference type="ARBA" id="ARBA00022475"/>
    </source>
</evidence>
<dbReference type="InterPro" id="IPR020846">
    <property type="entry name" value="MFS_dom"/>
</dbReference>
<dbReference type="RefSeq" id="WP_082394665.1">
    <property type="nucleotide sequence ID" value="NZ_CAMIPJ010000013.1"/>
</dbReference>
<keyword evidence="4" id="KW-1003">Cell membrane</keyword>
<feature type="transmembrane region" description="Helical" evidence="8">
    <location>
        <begin position="31"/>
        <end position="55"/>
    </location>
</feature>
<sequence length="413" mass="42867">MTEHSQVTAPTNHGSGEAARLNQAYSANGKVVILMVVVALLVLSQLYLSIPLLSYVGQAFSPSTPGAVTFALATCFSLAYAGGFLLWGPLSDQYGRRPVILIGLSALSVSTLVCAMAPSLPWLAGLRIIQGLAASSFAPVALAYLAEAMPARHRATAIGAMSTSFLVAGIFGQVLAGWMALRWEWFWVFLVTGACLIIMIPFISVMVKEPGRTVVDGHLGHRFVALGKLVTQPTILLLSCAHIMLLLSFVAMYTALGPHMMGLGLDPAKVIMLRLVGLPGMFMALLVGPLAARIGMPGVAKTGYLVAAAGLAVEVMLSQSLVGIAIGSLIFVTGVALAVPAMITQFGELAVPNRAGGMALNGFVLFVGASIGPLIVTWVPGFTPMLLGLTVVLLLAIACIAGSASLAAARKKS</sequence>
<organism evidence="10 11">
    <name type="scientific">Serratia rubidaea</name>
    <name type="common">Serratia marinorubra</name>
    <dbReference type="NCBI Taxonomy" id="61652"/>
    <lineage>
        <taxon>Bacteria</taxon>
        <taxon>Pseudomonadati</taxon>
        <taxon>Pseudomonadota</taxon>
        <taxon>Gammaproteobacteria</taxon>
        <taxon>Enterobacterales</taxon>
        <taxon>Yersiniaceae</taxon>
        <taxon>Serratia</taxon>
    </lineage>
</organism>
<dbReference type="AlphaFoldDB" id="A0A4U9HTR6"/>
<dbReference type="Pfam" id="PF07690">
    <property type="entry name" value="MFS_1"/>
    <property type="match status" value="1"/>
</dbReference>
<feature type="transmembrane region" description="Helical" evidence="8">
    <location>
        <begin position="355"/>
        <end position="379"/>
    </location>
</feature>